<keyword evidence="10" id="KW-0902">Two-component regulatory system</keyword>
<feature type="coiled-coil region" evidence="14">
    <location>
        <begin position="579"/>
        <end position="606"/>
    </location>
</feature>
<proteinExistence type="predicted"/>
<evidence type="ECO:0000313" key="22">
    <source>
        <dbReference type="Proteomes" id="UP001432180"/>
    </source>
</evidence>
<keyword evidence="8" id="KW-0067">ATP-binding</keyword>
<dbReference type="PROSITE" id="PS50110">
    <property type="entry name" value="RESPONSE_REGULATORY"/>
    <property type="match status" value="2"/>
</dbReference>
<evidence type="ECO:0000256" key="2">
    <source>
        <dbReference type="ARBA" id="ARBA00004651"/>
    </source>
</evidence>
<evidence type="ECO:0000256" key="11">
    <source>
        <dbReference type="ARBA" id="ARBA00023136"/>
    </source>
</evidence>
<dbReference type="InterPro" id="IPR003594">
    <property type="entry name" value="HATPase_dom"/>
</dbReference>
<dbReference type="GO" id="GO:0004673">
    <property type="term" value="F:protein histidine kinase activity"/>
    <property type="evidence" value="ECO:0007669"/>
    <property type="project" value="UniProtKB-EC"/>
</dbReference>
<dbReference type="Gene3D" id="3.30.565.10">
    <property type="entry name" value="Histidine kinase-like ATPase, C-terminal domain"/>
    <property type="match status" value="1"/>
</dbReference>
<feature type="domain" description="Response regulatory" evidence="17">
    <location>
        <begin position="988"/>
        <end position="1109"/>
    </location>
</feature>
<dbReference type="EC" id="2.7.13.3" evidence="3"/>
<feature type="domain" description="Histidine kinase" evidence="16">
    <location>
        <begin position="606"/>
        <end position="827"/>
    </location>
</feature>
<dbReference type="SMART" id="SM00448">
    <property type="entry name" value="REC"/>
    <property type="match status" value="2"/>
</dbReference>
<keyword evidence="7" id="KW-0547">Nucleotide-binding</keyword>
<evidence type="ECO:0000256" key="3">
    <source>
        <dbReference type="ARBA" id="ARBA00012438"/>
    </source>
</evidence>
<evidence type="ECO:0000256" key="1">
    <source>
        <dbReference type="ARBA" id="ARBA00000085"/>
    </source>
</evidence>
<feature type="domain" description="PAS" evidence="18">
    <location>
        <begin position="313"/>
        <end position="391"/>
    </location>
</feature>
<dbReference type="InterPro" id="IPR013656">
    <property type="entry name" value="PAS_4"/>
</dbReference>
<dbReference type="InterPro" id="IPR000014">
    <property type="entry name" value="PAS"/>
</dbReference>
<dbReference type="NCBIfam" id="TIGR00229">
    <property type="entry name" value="sensory_box"/>
    <property type="match status" value="2"/>
</dbReference>
<evidence type="ECO:0000256" key="10">
    <source>
        <dbReference type="ARBA" id="ARBA00023012"/>
    </source>
</evidence>
<protein>
    <recommendedName>
        <fullName evidence="3">histidine kinase</fullName>
        <ecNumber evidence="3">2.7.13.3</ecNumber>
    </recommendedName>
</protein>
<dbReference type="InterPro" id="IPR013655">
    <property type="entry name" value="PAS_fold_3"/>
</dbReference>
<dbReference type="Pfam" id="PF01627">
    <property type="entry name" value="Hpt"/>
    <property type="match status" value="1"/>
</dbReference>
<evidence type="ECO:0000256" key="6">
    <source>
        <dbReference type="ARBA" id="ARBA00022692"/>
    </source>
</evidence>
<keyword evidence="11 15" id="KW-0472">Membrane</keyword>
<dbReference type="InterPro" id="IPR001638">
    <property type="entry name" value="Solute-binding_3/MltF_N"/>
</dbReference>
<evidence type="ECO:0000259" key="19">
    <source>
        <dbReference type="PROSITE" id="PS50113"/>
    </source>
</evidence>
<dbReference type="SMART" id="SM00387">
    <property type="entry name" value="HATPase_c"/>
    <property type="match status" value="1"/>
</dbReference>
<dbReference type="CDD" id="cd00130">
    <property type="entry name" value="PAS"/>
    <property type="match status" value="2"/>
</dbReference>
<dbReference type="InterPro" id="IPR003661">
    <property type="entry name" value="HisK_dim/P_dom"/>
</dbReference>
<dbReference type="PANTHER" id="PTHR45339:SF1">
    <property type="entry name" value="HYBRID SIGNAL TRANSDUCTION HISTIDINE KINASE J"/>
    <property type="match status" value="1"/>
</dbReference>
<evidence type="ECO:0000256" key="9">
    <source>
        <dbReference type="ARBA" id="ARBA00022989"/>
    </source>
</evidence>
<dbReference type="SUPFAM" id="SSF52172">
    <property type="entry name" value="CheY-like"/>
    <property type="match status" value="2"/>
</dbReference>
<evidence type="ECO:0000256" key="15">
    <source>
        <dbReference type="SAM" id="Phobius"/>
    </source>
</evidence>
<evidence type="ECO:0000256" key="13">
    <source>
        <dbReference type="PROSITE-ProRule" id="PRU00169"/>
    </source>
</evidence>
<dbReference type="CDD" id="cd13706">
    <property type="entry name" value="PBP2_HisK_like_1"/>
    <property type="match status" value="1"/>
</dbReference>
<dbReference type="InterPro" id="IPR036890">
    <property type="entry name" value="HATPase_C_sf"/>
</dbReference>
<feature type="domain" description="PAS" evidence="18">
    <location>
        <begin position="458"/>
        <end position="531"/>
    </location>
</feature>
<evidence type="ECO:0000256" key="12">
    <source>
        <dbReference type="PROSITE-ProRule" id="PRU00110"/>
    </source>
</evidence>
<dbReference type="InterPro" id="IPR035965">
    <property type="entry name" value="PAS-like_dom_sf"/>
</dbReference>
<dbReference type="SUPFAM" id="SSF55785">
    <property type="entry name" value="PYP-like sensor domain (PAS domain)"/>
    <property type="match status" value="2"/>
</dbReference>
<reference evidence="21 22" key="1">
    <citation type="journal article" date="2023" name="Microorganisms">
        <title>Thiorhodovibrio frisius and Trv. litoralis spp. nov., Two Novel Members from a Clade of Fastidious Purple Sulfur Bacteria That Exhibit Unique Red-Shifted Light-Harvesting Capabilities.</title>
        <authorList>
            <person name="Methner A."/>
            <person name="Kuzyk S.B."/>
            <person name="Petersen J."/>
            <person name="Bauer S."/>
            <person name="Brinkmann H."/>
            <person name="Sichau K."/>
            <person name="Wanner G."/>
            <person name="Wolf J."/>
            <person name="Neumann-Schaal M."/>
            <person name="Henke P."/>
            <person name="Tank M."/>
            <person name="Sproer C."/>
            <person name="Bunk B."/>
            <person name="Overmann J."/>
        </authorList>
    </citation>
    <scope>NUCLEOTIDE SEQUENCE [LARGE SCALE GENOMIC DNA]</scope>
    <source>
        <strain evidence="21 22">DSM 6702</strain>
    </source>
</reference>
<keyword evidence="4" id="KW-1003">Cell membrane</keyword>
<feature type="domain" description="Response regulatory" evidence="17">
    <location>
        <begin position="842"/>
        <end position="964"/>
    </location>
</feature>
<evidence type="ECO:0000313" key="21">
    <source>
        <dbReference type="EMBL" id="WPL16964.1"/>
    </source>
</evidence>
<feature type="modified residue" description="Phosphohistidine" evidence="12">
    <location>
        <position position="1184"/>
    </location>
</feature>
<dbReference type="Gene3D" id="3.40.50.2300">
    <property type="match status" value="2"/>
</dbReference>
<evidence type="ECO:0000259" key="18">
    <source>
        <dbReference type="PROSITE" id="PS50112"/>
    </source>
</evidence>
<dbReference type="PROSITE" id="PS50113">
    <property type="entry name" value="PAC"/>
    <property type="match status" value="2"/>
</dbReference>
<dbReference type="Pfam" id="PF08448">
    <property type="entry name" value="PAS_4"/>
    <property type="match status" value="1"/>
</dbReference>
<dbReference type="SMART" id="SM00086">
    <property type="entry name" value="PAC"/>
    <property type="match status" value="2"/>
</dbReference>
<dbReference type="InterPro" id="IPR011006">
    <property type="entry name" value="CheY-like_superfamily"/>
</dbReference>
<dbReference type="InterPro" id="IPR001789">
    <property type="entry name" value="Sig_transdc_resp-reg_receiver"/>
</dbReference>
<evidence type="ECO:0000256" key="14">
    <source>
        <dbReference type="SAM" id="Coils"/>
    </source>
</evidence>
<dbReference type="PANTHER" id="PTHR45339">
    <property type="entry name" value="HYBRID SIGNAL TRANSDUCTION HISTIDINE KINASE J"/>
    <property type="match status" value="1"/>
</dbReference>
<dbReference type="InterPro" id="IPR008207">
    <property type="entry name" value="Sig_transdc_His_kin_Hpt_dom"/>
</dbReference>
<dbReference type="InterPro" id="IPR000700">
    <property type="entry name" value="PAS-assoc_C"/>
</dbReference>
<dbReference type="InterPro" id="IPR036641">
    <property type="entry name" value="HPT_dom_sf"/>
</dbReference>
<dbReference type="SMART" id="SM00388">
    <property type="entry name" value="HisKA"/>
    <property type="match status" value="1"/>
</dbReference>
<dbReference type="Pfam" id="PF00072">
    <property type="entry name" value="Response_reg"/>
    <property type="match status" value="1"/>
</dbReference>
<dbReference type="Proteomes" id="UP001432180">
    <property type="component" value="Chromosome"/>
</dbReference>
<evidence type="ECO:0000256" key="4">
    <source>
        <dbReference type="ARBA" id="ARBA00022475"/>
    </source>
</evidence>
<evidence type="ECO:0000259" key="16">
    <source>
        <dbReference type="PROSITE" id="PS50109"/>
    </source>
</evidence>
<feature type="domain" description="PAC" evidence="19">
    <location>
        <begin position="386"/>
        <end position="439"/>
    </location>
</feature>
<feature type="modified residue" description="4-aspartylphosphate" evidence="13">
    <location>
        <position position="1042"/>
    </location>
</feature>
<dbReference type="Gene3D" id="1.20.120.160">
    <property type="entry name" value="HPT domain"/>
    <property type="match status" value="1"/>
</dbReference>
<dbReference type="InterPro" id="IPR036097">
    <property type="entry name" value="HisK_dim/P_sf"/>
</dbReference>
<dbReference type="Gene3D" id="3.40.190.10">
    <property type="entry name" value="Periplasmic binding protein-like II"/>
    <property type="match status" value="2"/>
</dbReference>
<evidence type="ECO:0000256" key="7">
    <source>
        <dbReference type="ARBA" id="ARBA00022741"/>
    </source>
</evidence>
<dbReference type="CDD" id="cd17546">
    <property type="entry name" value="REC_hyHK_CKI1_RcsC-like"/>
    <property type="match status" value="1"/>
</dbReference>
<comment type="catalytic activity">
    <reaction evidence="1">
        <text>ATP + protein L-histidine = ADP + protein N-phospho-L-histidine.</text>
        <dbReference type="EC" id="2.7.13.3"/>
    </reaction>
</comment>
<comment type="subcellular location">
    <subcellularLocation>
        <location evidence="2">Cell membrane</location>
        <topology evidence="2">Multi-pass membrane protein</topology>
    </subcellularLocation>
</comment>
<feature type="coiled-coil region" evidence="14">
    <location>
        <begin position="430"/>
        <end position="457"/>
    </location>
</feature>
<dbReference type="PRINTS" id="PR00344">
    <property type="entry name" value="BCTRLSENSOR"/>
</dbReference>
<keyword evidence="21" id="KW-0418">Kinase</keyword>
<dbReference type="Gene3D" id="3.30.450.20">
    <property type="entry name" value="PAS domain"/>
    <property type="match status" value="2"/>
</dbReference>
<evidence type="ECO:0000256" key="5">
    <source>
        <dbReference type="ARBA" id="ARBA00022553"/>
    </source>
</evidence>
<dbReference type="Pfam" id="PF00512">
    <property type="entry name" value="HisKA"/>
    <property type="match status" value="1"/>
</dbReference>
<name>A0ABZ0S9K7_9GAMM</name>
<dbReference type="SMART" id="SM00091">
    <property type="entry name" value="PAS"/>
    <property type="match status" value="2"/>
</dbReference>
<dbReference type="Pfam" id="PF08447">
    <property type="entry name" value="PAS_3"/>
    <property type="match status" value="1"/>
</dbReference>
<gene>
    <name evidence="21" type="primary">barA_13</name>
    <name evidence="21" type="ORF">Thiowin_01946</name>
</gene>
<evidence type="ECO:0000259" key="17">
    <source>
        <dbReference type="PROSITE" id="PS50110"/>
    </source>
</evidence>
<dbReference type="PROSITE" id="PS50112">
    <property type="entry name" value="PAS"/>
    <property type="match status" value="2"/>
</dbReference>
<dbReference type="Pfam" id="PF00497">
    <property type="entry name" value="SBP_bac_3"/>
    <property type="match status" value="1"/>
</dbReference>
<dbReference type="PROSITE" id="PS50109">
    <property type="entry name" value="HIS_KIN"/>
    <property type="match status" value="1"/>
</dbReference>
<keyword evidence="14" id="KW-0175">Coiled coil</keyword>
<dbReference type="RefSeq" id="WP_328987488.1">
    <property type="nucleotide sequence ID" value="NZ_CP121472.1"/>
</dbReference>
<dbReference type="CDD" id="cd16922">
    <property type="entry name" value="HATPase_EvgS-ArcB-TorS-like"/>
    <property type="match status" value="1"/>
</dbReference>
<dbReference type="PROSITE" id="PS50894">
    <property type="entry name" value="HPT"/>
    <property type="match status" value="1"/>
</dbReference>
<keyword evidence="6 15" id="KW-0812">Transmembrane</keyword>
<dbReference type="InterPro" id="IPR005467">
    <property type="entry name" value="His_kinase_dom"/>
</dbReference>
<evidence type="ECO:0000259" key="20">
    <source>
        <dbReference type="PROSITE" id="PS50894"/>
    </source>
</evidence>
<dbReference type="SUPFAM" id="SSF53850">
    <property type="entry name" value="Periplasmic binding protein-like II"/>
    <property type="match status" value="1"/>
</dbReference>
<dbReference type="Pfam" id="PF02518">
    <property type="entry name" value="HATPase_c"/>
    <property type="match status" value="1"/>
</dbReference>
<dbReference type="Gene3D" id="1.10.287.130">
    <property type="match status" value="1"/>
</dbReference>
<feature type="transmembrane region" description="Helical" evidence="15">
    <location>
        <begin position="264"/>
        <end position="283"/>
    </location>
</feature>
<dbReference type="EMBL" id="CP121472">
    <property type="protein sequence ID" value="WPL16964.1"/>
    <property type="molecule type" value="Genomic_DNA"/>
</dbReference>
<dbReference type="SMART" id="SM00062">
    <property type="entry name" value="PBPb"/>
    <property type="match status" value="1"/>
</dbReference>
<dbReference type="InterPro" id="IPR004358">
    <property type="entry name" value="Sig_transdc_His_kin-like_C"/>
</dbReference>
<feature type="modified residue" description="4-aspartylphosphate" evidence="13">
    <location>
        <position position="896"/>
    </location>
</feature>
<sequence>MQSAPWHARLRFALLGLLALVLFPALAPADVPPRLRVVTADNYPPFLFRTVDGQLTGYLVDYWRLWENKTGVAVELSGISWLAAQQAVLAGAADAIDMIFKTPARDELYDFAPPYAELPVNIYSHNSIAGIADVNALKGFRIGVQAGDACAEELTRQGINDQVHYPDYTELLAAAERKEIRIFCLDQYPAAFYLYRLGLQDDFHQSFTLYTGALRRAVPKGNLETLQLIERGMAAISDAEQQALKAQWFGEMPRPDDPINMRSLVLVIVVLLALGLGGLVWSAQLRRQVRARTADLQQANATLEAQGTALGESERHLRILLQTIPDPVWLKDAEGHYRFCNRRVEDLFGAPATEIIGKTDDALVEQHLADAFRTHDQAAMDSGQAKVNEDQVVFACDGRAALLQTIKTPVHDEQGQVIGVLGIARDITQLKQIEQELAEHRSHLQELVEERTRALTEERQRLANILEGTRAGTWEWNVQTGQTRFNERWAEIIGYRLEELAPVDFNTWTHFAHPEDWQHAKTLLEHHFAGKLDYYECEARMLHRDGHWIWVLVRGKLVCRDAEGQPLWMAGTHIDITPLKQVQQAVLEAKEQAEQATQDKSRFLANMSHEIRTPMNAILGLAYLLERQDLPKDARDLAGKIHRSGQSLLGIINDILDLSKIESGKIEIERIPFQLTRVLDNLATIMTTTAKSKALELVIVPPACSDWPLLGDPLRLGQVLINLTSNAIKFTEKGLVEVRIEPVETNGTQVRLRFAVKDTGIGISTEARNRLFEPFIQADASTTRHFGGSGLGLAISRRLVELMGGRIQLSSQVGAGSTFWFELSFRRLPSSALQGRVSVPMHVLVVEHDPCVRDGLLATITALGWTVTATETAEAALQRVLHDTALQGPDAVVLLDWQMPGCDLLATAHAIHGTLPPERWPLLMVLSSESLTPLQGSLNAGMVDAVLGKPLTPSPLYDAVGRARGRRLGEPITPLGPMHQSLRLVGVRLLVVDDSEINREVAQRIFTNEGALVSLANDGQQALDWLTDQADQADQVDVVLMDVQMPVMDGYEATRRIRQHEALAQLPVIALTAGAMREQEIAAEQAGMNAFLSKPFDVEAAVALILRLTPRNSPQAVSDLVAAPPPTAGCTDEDLPGLAVTQALNIWKDPEVYRRYLRKFAAEYIDVVTHMRAADPEEARRLAHKLKGAAGNLGLDAVAAGAARVDAVGATPETTEPLVSATTDLQAALDTALASIAVYTAEPVAVAPEPAQDAPQQPDIDVIAPLFRSVHAALSNFDPDGAGPSLSQLAGHLRAEQLSDLQRAIDNLDATTGEAAVRALAAQFGIQLAEEP</sequence>
<dbReference type="SUPFAM" id="SSF55874">
    <property type="entry name" value="ATPase domain of HSP90 chaperone/DNA topoisomerase II/histidine kinase"/>
    <property type="match status" value="1"/>
</dbReference>
<keyword evidence="5 13" id="KW-0597">Phosphoprotein</keyword>
<keyword evidence="9 15" id="KW-1133">Transmembrane helix</keyword>
<keyword evidence="21" id="KW-0808">Transferase</keyword>
<feature type="domain" description="PAC" evidence="19">
    <location>
        <begin position="535"/>
        <end position="588"/>
    </location>
</feature>
<organism evidence="21 22">
    <name type="scientific">Thiorhodovibrio winogradskyi</name>
    <dbReference type="NCBI Taxonomy" id="77007"/>
    <lineage>
        <taxon>Bacteria</taxon>
        <taxon>Pseudomonadati</taxon>
        <taxon>Pseudomonadota</taxon>
        <taxon>Gammaproteobacteria</taxon>
        <taxon>Chromatiales</taxon>
        <taxon>Chromatiaceae</taxon>
        <taxon>Thiorhodovibrio</taxon>
    </lineage>
</organism>
<accession>A0ABZ0S9K7</accession>
<dbReference type="SUPFAM" id="SSF47226">
    <property type="entry name" value="Histidine-containing phosphotransfer domain, HPT domain"/>
    <property type="match status" value="1"/>
</dbReference>
<dbReference type="SUPFAM" id="SSF47384">
    <property type="entry name" value="Homodimeric domain of signal transducing histidine kinase"/>
    <property type="match status" value="1"/>
</dbReference>
<dbReference type="CDD" id="cd00082">
    <property type="entry name" value="HisKA"/>
    <property type="match status" value="1"/>
</dbReference>
<feature type="domain" description="HPt" evidence="20">
    <location>
        <begin position="1145"/>
        <end position="1236"/>
    </location>
</feature>
<dbReference type="CDD" id="cd00088">
    <property type="entry name" value="HPT"/>
    <property type="match status" value="1"/>
</dbReference>
<keyword evidence="22" id="KW-1185">Reference proteome</keyword>
<dbReference type="InterPro" id="IPR001610">
    <property type="entry name" value="PAC"/>
</dbReference>
<evidence type="ECO:0000256" key="8">
    <source>
        <dbReference type="ARBA" id="ARBA00022840"/>
    </source>
</evidence>